<name>A0A0M5J130_DROBS</name>
<dbReference type="AlphaFoldDB" id="A0A0M5J130"/>
<evidence type="ECO:0000256" key="1">
    <source>
        <dbReference type="SAM" id="Phobius"/>
    </source>
</evidence>
<sequence>MDLLNFRNTFEWMALNYHADENGAQRVHHRFVHDAKLVIEALQLQLAKMESPFKNCLCALRKTASLVNGIEMDMPLSFEVFLPIRLPIALKRSFNKKQRTVQMSKCYYRHPFFFGNSLSAKYMNIRLKNDLRKAVAQLAPLAGYWGTIYDIEYEPLKYNRVPFAHQLYAKDRYDGERSIRFDFILAVEFNGAEAPLPAYYNAPQSYKWWAYGLVAVDNSYNPVHWGVLLPCWQNATIAVLLRCHNMLLLLHRLLYAQRCHCLKCPMLLKLSFFMTALDKGEQFKSMSVAELIINSLGHQVFRNFCELLVLSTVGDYKKNAIRSRALRQQQVRGKGIFAMLAKGQQLNVISSQFIMEYFQLAKHPVMIEVMKGIAEETTSMQHIPPLVEATSRRKRRHCVDLQNCEMDLLNFRNTFEWMALNYHADEKGAQRVHHRFVHDAKLVIEALQMQLAKMESPFKNCLCALRKTASLVNGIEMDMPLSFEVFLPIRLPIALKRSFNKKQRTVQMSKCNYRHPFFFGNSLSAKYMNIRLKNDLRKAVAQLAPLAGYWGTIYDIEYEPLKYNRVPFAHQMYAKDRYDGERSIRFDFILAVEFNGAEAPLPAYYNAPQSYKWWAYGLVAVDNSYNPVHWGVLLPCWQNATIAVLLRCHNMLLLLLLIFYLFFWLQNCKRFQR</sequence>
<keyword evidence="1" id="KW-0472">Membrane</keyword>
<evidence type="ECO:0000313" key="3">
    <source>
        <dbReference type="Proteomes" id="UP000494163"/>
    </source>
</evidence>
<keyword evidence="1" id="KW-1133">Transmembrane helix</keyword>
<dbReference type="OrthoDB" id="7860002at2759"/>
<keyword evidence="1" id="KW-0812">Transmembrane</keyword>
<organism evidence="2 3">
    <name type="scientific">Drosophila busckii</name>
    <name type="common">Fruit fly</name>
    <dbReference type="NCBI Taxonomy" id="30019"/>
    <lineage>
        <taxon>Eukaryota</taxon>
        <taxon>Metazoa</taxon>
        <taxon>Ecdysozoa</taxon>
        <taxon>Arthropoda</taxon>
        <taxon>Hexapoda</taxon>
        <taxon>Insecta</taxon>
        <taxon>Pterygota</taxon>
        <taxon>Neoptera</taxon>
        <taxon>Endopterygota</taxon>
        <taxon>Diptera</taxon>
        <taxon>Brachycera</taxon>
        <taxon>Muscomorpha</taxon>
        <taxon>Ephydroidea</taxon>
        <taxon>Drosophilidae</taxon>
        <taxon>Drosophila</taxon>
    </lineage>
</organism>
<evidence type="ECO:0000313" key="2">
    <source>
        <dbReference type="EMBL" id="ALC44936.1"/>
    </source>
</evidence>
<dbReference type="Proteomes" id="UP000494163">
    <property type="component" value="Chromosome 3L"/>
</dbReference>
<proteinExistence type="predicted"/>
<gene>
    <name evidence="2" type="ORF">Dbus_chr3Lg2102</name>
</gene>
<feature type="transmembrane region" description="Helical" evidence="1">
    <location>
        <begin position="644"/>
        <end position="665"/>
    </location>
</feature>
<dbReference type="EMBL" id="CP012525">
    <property type="protein sequence ID" value="ALC44936.1"/>
    <property type="molecule type" value="Genomic_DNA"/>
</dbReference>
<reference evidence="2 3" key="1">
    <citation type="submission" date="2015-08" db="EMBL/GenBank/DDBJ databases">
        <title>Ancestral chromatin configuration constrains chromatin evolution on differentiating sex chromosomes in Drosophila.</title>
        <authorList>
            <person name="Zhou Q."/>
            <person name="Bachtrog D."/>
        </authorList>
    </citation>
    <scope>NUCLEOTIDE SEQUENCE [LARGE SCALE GENOMIC DNA]</scope>
    <source>
        <tissue evidence="2">Whole larvae</tissue>
    </source>
</reference>
<accession>A0A0M5J130</accession>
<protein>
    <submittedName>
        <fullName evidence="2">CG7213</fullName>
    </submittedName>
</protein>
<keyword evidence="3" id="KW-1185">Reference proteome</keyword>